<keyword evidence="2" id="KW-0378">Hydrolase</keyword>
<name>A0ABU7MT94_9ACTN</name>
<dbReference type="InterPro" id="IPR000073">
    <property type="entry name" value="AB_hydrolase_1"/>
</dbReference>
<dbReference type="InterPro" id="IPR029058">
    <property type="entry name" value="AB_hydrolase_fold"/>
</dbReference>
<dbReference type="SUPFAM" id="SSF53474">
    <property type="entry name" value="alpha/beta-Hydrolases"/>
    <property type="match status" value="1"/>
</dbReference>
<comment type="caution">
    <text evidence="2">The sequence shown here is derived from an EMBL/GenBank/DDBJ whole genome shotgun (WGS) entry which is preliminary data.</text>
</comment>
<dbReference type="InterPro" id="IPR050471">
    <property type="entry name" value="AB_hydrolase"/>
</dbReference>
<dbReference type="PANTHER" id="PTHR43433">
    <property type="entry name" value="HYDROLASE, ALPHA/BETA FOLD FAMILY PROTEIN"/>
    <property type="match status" value="1"/>
</dbReference>
<gene>
    <name evidence="2" type="ORF">V1Y59_10680</name>
</gene>
<dbReference type="Proteomes" id="UP001335729">
    <property type="component" value="Unassembled WGS sequence"/>
</dbReference>
<organism evidence="2 3">
    <name type="scientific">Gordonia prachuapensis</name>
    <dbReference type="NCBI Taxonomy" id="3115651"/>
    <lineage>
        <taxon>Bacteria</taxon>
        <taxon>Bacillati</taxon>
        <taxon>Actinomycetota</taxon>
        <taxon>Actinomycetes</taxon>
        <taxon>Mycobacteriales</taxon>
        <taxon>Gordoniaceae</taxon>
        <taxon>Gordonia</taxon>
    </lineage>
</organism>
<accession>A0ABU7MT94</accession>
<dbReference type="Pfam" id="PF00561">
    <property type="entry name" value="Abhydrolase_1"/>
    <property type="match status" value="1"/>
</dbReference>
<proteinExistence type="predicted"/>
<evidence type="ECO:0000259" key="1">
    <source>
        <dbReference type="Pfam" id="PF00561"/>
    </source>
</evidence>
<dbReference type="Gene3D" id="3.40.50.1820">
    <property type="entry name" value="alpha/beta hydrolase"/>
    <property type="match status" value="1"/>
</dbReference>
<feature type="domain" description="AB hydrolase-1" evidence="1">
    <location>
        <begin position="50"/>
        <end position="267"/>
    </location>
</feature>
<keyword evidence="3" id="KW-1185">Reference proteome</keyword>
<reference evidence="2 3" key="1">
    <citation type="submission" date="2024-01" db="EMBL/GenBank/DDBJ databases">
        <title>Draft genome sequence of Gordonia sp. PKS22-38.</title>
        <authorList>
            <person name="Suphannarot A."/>
            <person name="Mingma R."/>
        </authorList>
    </citation>
    <scope>NUCLEOTIDE SEQUENCE [LARGE SCALE GENOMIC DNA]</scope>
    <source>
        <strain evidence="2 3">PKS22-38</strain>
    </source>
</reference>
<sequence>MGFEFVGGVGRAFGHVLRPYPARDIPSGSMLELPGRGPVFVTDSGPRDAPVVFLMHSVLTTGLLCWYPVIPELNRRYRVVTMDQRWHGRGIRSDTFDLRDCADDAVAVADVLGIDRFTAAGFSMGGGVAQLAWRRHPGRVSGLVLCSTGPYFSTRDPDRRAQSHRTARVLTGVYRVMPSPRAARLDDTSAHTTVWAMRQFLSTPLSHMGHFGEGLGAFDSRPWLGEIDVPTSVVVSTRDRVVEPARQQLLIDGIPGARRFEVDGGHACCVLGARWFIPPFTDAIDAVNDTVALRPAGPQPMEGTSVT</sequence>
<dbReference type="PANTHER" id="PTHR43433:SF1">
    <property type="entry name" value="BLL5160 PROTEIN"/>
    <property type="match status" value="1"/>
</dbReference>
<protein>
    <submittedName>
        <fullName evidence="2">Alpha/beta fold hydrolase</fullName>
    </submittedName>
</protein>
<evidence type="ECO:0000313" key="2">
    <source>
        <dbReference type="EMBL" id="MEE4023545.1"/>
    </source>
</evidence>
<evidence type="ECO:0000313" key="3">
    <source>
        <dbReference type="Proteomes" id="UP001335729"/>
    </source>
</evidence>
<dbReference type="RefSeq" id="WP_330504928.1">
    <property type="nucleotide sequence ID" value="NZ_JAZDUE010000007.1"/>
</dbReference>
<dbReference type="EMBL" id="JAZDUE010000007">
    <property type="protein sequence ID" value="MEE4023545.1"/>
    <property type="molecule type" value="Genomic_DNA"/>
</dbReference>
<dbReference type="GO" id="GO:0016787">
    <property type="term" value="F:hydrolase activity"/>
    <property type="evidence" value="ECO:0007669"/>
    <property type="project" value="UniProtKB-KW"/>
</dbReference>